<organism evidence="1 2">
    <name type="scientific">Cohnella faecalis</name>
    <dbReference type="NCBI Taxonomy" id="2315694"/>
    <lineage>
        <taxon>Bacteria</taxon>
        <taxon>Bacillati</taxon>
        <taxon>Bacillota</taxon>
        <taxon>Bacilli</taxon>
        <taxon>Bacillales</taxon>
        <taxon>Paenibacillaceae</taxon>
        <taxon>Cohnella</taxon>
    </lineage>
</organism>
<sequence length="386" mass="43800">MIICTVTAANHLAFAKVLAKSAKAHVKGCKFVLCLMENEIHPEATGFDDVVLIKELGIPDFKRHIASKNIYELSGIIKPYLLQHAFDRYANETKFVYMDADSRIYGSFSKLDELLNRHNILFTPHRAKPQNHPDAAAEELVNLKNGVFQVGFIALSKTAESRRFLAWWSARCRDHAVVDYNRGLFGDQKWLNLAPCFFKGVYILRDPAYHVASWNLSQRKLKRDSKGGLTVGGNPLVFFHFSGMGRWLDKSIELHASKNGNVQNLVNQYKQDLKDSGYDQLIAIPWGYEKILRHEANQPAAQLTFHPMVVHEPIINGFIQEPNEEEDADEGEPIIEQGSESLTLVPAESAATSLLGKPSWKKRFLAPLWEKIKEFKTTLIQKLFPK</sequence>
<protein>
    <recommendedName>
        <fullName evidence="3">Glycosyl transferase</fullName>
    </recommendedName>
</protein>
<dbReference type="OrthoDB" id="186344at2"/>
<reference evidence="1 2" key="1">
    <citation type="submission" date="2018-09" db="EMBL/GenBank/DDBJ databases">
        <title>Cohnella cavernae sp. nov., isolated from a karst cave.</title>
        <authorList>
            <person name="Zhu H."/>
        </authorList>
    </citation>
    <scope>NUCLEOTIDE SEQUENCE [LARGE SCALE GENOMIC DNA]</scope>
    <source>
        <strain evidence="1 2">K2E09-144</strain>
    </source>
</reference>
<evidence type="ECO:0000313" key="1">
    <source>
        <dbReference type="EMBL" id="RIE04101.1"/>
    </source>
</evidence>
<accession>A0A398CY00</accession>
<dbReference type="InterPro" id="IPR029044">
    <property type="entry name" value="Nucleotide-diphossugar_trans"/>
</dbReference>
<evidence type="ECO:0008006" key="3">
    <source>
        <dbReference type="Google" id="ProtNLM"/>
    </source>
</evidence>
<dbReference type="AlphaFoldDB" id="A0A398CY00"/>
<proteinExistence type="predicted"/>
<gene>
    <name evidence="1" type="ORF">D3H35_09160</name>
</gene>
<dbReference type="SUPFAM" id="SSF53448">
    <property type="entry name" value="Nucleotide-diphospho-sugar transferases"/>
    <property type="match status" value="1"/>
</dbReference>
<dbReference type="RefSeq" id="WP_119148772.1">
    <property type="nucleotide sequence ID" value="NZ_JBHSOV010000013.1"/>
</dbReference>
<evidence type="ECO:0000313" key="2">
    <source>
        <dbReference type="Proteomes" id="UP000266340"/>
    </source>
</evidence>
<name>A0A398CY00_9BACL</name>
<comment type="caution">
    <text evidence="1">The sequence shown here is derived from an EMBL/GenBank/DDBJ whole genome shotgun (WGS) entry which is preliminary data.</text>
</comment>
<dbReference type="EMBL" id="QXJM01000029">
    <property type="protein sequence ID" value="RIE04101.1"/>
    <property type="molecule type" value="Genomic_DNA"/>
</dbReference>
<dbReference type="Gene3D" id="3.90.550.10">
    <property type="entry name" value="Spore Coat Polysaccharide Biosynthesis Protein SpsA, Chain A"/>
    <property type="match status" value="1"/>
</dbReference>
<dbReference type="Proteomes" id="UP000266340">
    <property type="component" value="Unassembled WGS sequence"/>
</dbReference>
<keyword evidence="2" id="KW-1185">Reference proteome</keyword>